<sequence length="180" mass="20035">VSFWPSAPAFSLERMAAQVKDPLDNLTRSHGVRVVTVVGVEEWCLAAGQVVSHRNVLAASRMNSAVVLFVKTLDNAVLLTQKGIVPSLLMYREELLGLIVRPYAAAVGPGFLLVHNNAQPHVARVCRWFLEDEGIDTIEWPARSPDLNPIEHFWDIMFRSIQRRQVAPQTVQELSDALAS</sequence>
<comment type="caution">
    <text evidence="2">The sequence shown here is derived from an EMBL/GenBank/DDBJ whole genome shotgun (WGS) entry which is preliminary data.</text>
</comment>
<dbReference type="InterPro" id="IPR038717">
    <property type="entry name" value="Tc1-like_DDE_dom"/>
</dbReference>
<dbReference type="GO" id="GO:0003676">
    <property type="term" value="F:nucleic acid binding"/>
    <property type="evidence" value="ECO:0007669"/>
    <property type="project" value="InterPro"/>
</dbReference>
<organism evidence="2 3">
    <name type="scientific">Hemibagrus guttatus</name>
    <dbReference type="NCBI Taxonomy" id="175788"/>
    <lineage>
        <taxon>Eukaryota</taxon>
        <taxon>Metazoa</taxon>
        <taxon>Chordata</taxon>
        <taxon>Craniata</taxon>
        <taxon>Vertebrata</taxon>
        <taxon>Euteleostomi</taxon>
        <taxon>Actinopterygii</taxon>
        <taxon>Neopterygii</taxon>
        <taxon>Teleostei</taxon>
        <taxon>Ostariophysi</taxon>
        <taxon>Siluriformes</taxon>
        <taxon>Bagridae</taxon>
        <taxon>Hemibagrus</taxon>
    </lineage>
</organism>
<protein>
    <recommendedName>
        <fullName evidence="1">Tc1-like transposase DDE domain-containing protein</fullName>
    </recommendedName>
</protein>
<evidence type="ECO:0000313" key="2">
    <source>
        <dbReference type="EMBL" id="KAK3536133.1"/>
    </source>
</evidence>
<dbReference type="AlphaFoldDB" id="A0AAE0V5D8"/>
<dbReference type="Pfam" id="PF13358">
    <property type="entry name" value="DDE_3"/>
    <property type="match status" value="1"/>
</dbReference>
<dbReference type="Gene3D" id="3.30.420.10">
    <property type="entry name" value="Ribonuclease H-like superfamily/Ribonuclease H"/>
    <property type="match status" value="1"/>
</dbReference>
<proteinExistence type="predicted"/>
<feature type="non-terminal residue" evidence="2">
    <location>
        <position position="1"/>
    </location>
</feature>
<evidence type="ECO:0000313" key="3">
    <source>
        <dbReference type="Proteomes" id="UP001274896"/>
    </source>
</evidence>
<evidence type="ECO:0000259" key="1">
    <source>
        <dbReference type="Pfam" id="PF13358"/>
    </source>
</evidence>
<reference evidence="2" key="1">
    <citation type="submission" date="2023-06" db="EMBL/GenBank/DDBJ databases">
        <title>Male Hemibagrus guttatus genome.</title>
        <authorList>
            <person name="Bian C."/>
        </authorList>
    </citation>
    <scope>NUCLEOTIDE SEQUENCE</scope>
    <source>
        <strain evidence="2">Male_cb2023</strain>
        <tissue evidence="2">Muscle</tissue>
    </source>
</reference>
<keyword evidence="3" id="KW-1185">Reference proteome</keyword>
<dbReference type="InterPro" id="IPR036397">
    <property type="entry name" value="RNaseH_sf"/>
</dbReference>
<dbReference type="EMBL" id="JAUCMX010000009">
    <property type="protein sequence ID" value="KAK3536133.1"/>
    <property type="molecule type" value="Genomic_DNA"/>
</dbReference>
<accession>A0AAE0V5D8</accession>
<dbReference type="Proteomes" id="UP001274896">
    <property type="component" value="Unassembled WGS sequence"/>
</dbReference>
<feature type="domain" description="Tc1-like transposase DDE" evidence="1">
    <location>
        <begin position="98"/>
        <end position="165"/>
    </location>
</feature>
<name>A0AAE0V5D8_9TELE</name>
<gene>
    <name evidence="2" type="ORF">QTP70_031019</name>
</gene>